<evidence type="ECO:0000256" key="1">
    <source>
        <dbReference type="ARBA" id="ARBA00004533"/>
    </source>
</evidence>
<evidence type="ECO:0000256" key="7">
    <source>
        <dbReference type="SAM" id="Phobius"/>
    </source>
</evidence>
<feature type="domain" description="Mce/MlaD" evidence="8">
    <location>
        <begin position="44"/>
        <end position="135"/>
    </location>
</feature>
<accession>A0A4V1LT82</accession>
<organism evidence="9 10">
    <name type="scientific">Veronia nyctiphanis</name>
    <dbReference type="NCBI Taxonomy" id="1278244"/>
    <lineage>
        <taxon>Bacteria</taxon>
        <taxon>Pseudomonadati</taxon>
        <taxon>Pseudomonadota</taxon>
        <taxon>Gammaproteobacteria</taxon>
        <taxon>Vibrionales</taxon>
        <taxon>Vibrionaceae</taxon>
        <taxon>Veronia</taxon>
    </lineage>
</organism>
<evidence type="ECO:0000256" key="5">
    <source>
        <dbReference type="ARBA" id="ARBA00022989"/>
    </source>
</evidence>
<feature type="domain" description="Mce/MlaD" evidence="8">
    <location>
        <begin position="394"/>
        <end position="453"/>
    </location>
</feature>
<comment type="caution">
    <text evidence="9">The sequence shown here is derived from an EMBL/GenBank/DDBJ whole genome shotgun (WGS) entry which is preliminary data.</text>
</comment>
<evidence type="ECO:0000313" key="9">
    <source>
        <dbReference type="EMBL" id="RXJ74288.1"/>
    </source>
</evidence>
<evidence type="ECO:0000256" key="2">
    <source>
        <dbReference type="ARBA" id="ARBA00022475"/>
    </source>
</evidence>
<keyword evidence="10" id="KW-1185">Reference proteome</keyword>
<dbReference type="RefSeq" id="WP_129121251.1">
    <property type="nucleotide sequence ID" value="NZ_PEIB01000003.1"/>
</dbReference>
<feature type="domain" description="Mce/MlaD" evidence="8">
    <location>
        <begin position="159"/>
        <end position="226"/>
    </location>
</feature>
<dbReference type="PANTHER" id="PTHR30462">
    <property type="entry name" value="INTERMEMBRANE TRANSPORT PROTEIN PQIB-RELATED"/>
    <property type="match status" value="1"/>
</dbReference>
<dbReference type="OrthoDB" id="9806984at2"/>
<evidence type="ECO:0000256" key="6">
    <source>
        <dbReference type="ARBA" id="ARBA00023136"/>
    </source>
</evidence>
<reference evidence="9 10" key="1">
    <citation type="submission" date="2017-10" db="EMBL/GenBank/DDBJ databases">
        <title>Nyctiphanis sp. nov., isolated from the stomach of the euphausiid Nyctiphanes simplex (Hansen, 1911) in the Gulf of California.</title>
        <authorList>
            <person name="Gomez-Gil B."/>
            <person name="Aguilar-Mendez M."/>
            <person name="Lopez-Cortes A."/>
            <person name="Gomez-Gutierrez J."/>
            <person name="Roque A."/>
            <person name="Lang E."/>
            <person name="Gonzalez-Castillo A."/>
        </authorList>
    </citation>
    <scope>NUCLEOTIDE SEQUENCE [LARGE SCALE GENOMIC DNA]</scope>
    <source>
        <strain evidence="9 10">CAIM 600</strain>
    </source>
</reference>
<keyword evidence="3" id="KW-0997">Cell inner membrane</keyword>
<name>A0A4V1LT82_9GAMM</name>
<protein>
    <submittedName>
        <fullName evidence="9">Paraquat-inducible protein B</fullName>
    </submittedName>
</protein>
<keyword evidence="6 7" id="KW-0472">Membrane</keyword>
<sequence>MSDNKNINKPEIKKDRAISPLWLFTLIAFLLSGWLLFKTVNEAGQRIQIYFSNAQGIEAGRTTIRYNGLEVGTVRKINLSEDLSSIFVDADIYPEAAVLLGQNTAFWLVKPTASLAGISGLDALVSGNYIAIQPGSGERDNMIFTALEDAPTDALTQAGLHLKLTSDDLGSLSVGSQVYYKKIPVGEVYDYRLSPDNQKVVLSLLINPEYSGLVNTSTRFWNVSGVRARLGPTGVDVQLQNLGALVAGGIAFDSPPSNSAADDFTKYPLFRDINHAERGIHINIKLPLDHGITDPHSAILFEGMEVGRLSDIALDDDRQGMTATASIDPSMKWLLTDKSEMIIEKPQLGLDGLKNVANFVFGDFLTIHPKEGEPTVDFTARTQRQHIAMDPDSLRVTVEADNAWGIGENTKVLHRGVQVGFVDDVKLQNGKVELSLVVEKEFKHLVKSASRFFMVGGITGQLSDDGIEVIVPAVSQIADPAISFTSEGKKDISKSYNLYKSEISARNAKEAQKGVQIYTLLADELPSMSVGAPVLHKNFSVGTIDSFRLRKGKAEIKLKIENSFSHLITKETVFWSQSGVQVEASLNNGLIVNTGSVKSIVSGGISFGTLKGVQNKREGKWKLYNSLKDAENYGIDISLTTKATDGLSKGSKIRFQGIDVGEITAMMPVFDKNKIIVSARIYPPYSAVISRSDSYFWRVKPSISLSGAKNLDTILIPYISVNPGKGKITQSFALHDNPKDLKSFIIYLESESKGSVKVGTPLLFREMEVGHVSGIDLGRFSDRVIIKANIDNKYRYLVRKNTIFWNSSGLDVSIGLTGAQIKSGTVESIIKGGIAFAIPEETPLKELAENGQHFLLNAEPKPEWRKWRTAIPGF</sequence>
<feature type="domain" description="Mce/MlaD" evidence="8">
    <location>
        <begin position="635"/>
        <end position="724"/>
    </location>
</feature>
<evidence type="ECO:0000256" key="3">
    <source>
        <dbReference type="ARBA" id="ARBA00022519"/>
    </source>
</evidence>
<dbReference type="PANTHER" id="PTHR30462:SF0">
    <property type="entry name" value="INTERMEMBRANE TRANSPORT PROTEIN YEBT"/>
    <property type="match status" value="1"/>
</dbReference>
<keyword evidence="2" id="KW-1003">Cell membrane</keyword>
<evidence type="ECO:0000256" key="4">
    <source>
        <dbReference type="ARBA" id="ARBA00022692"/>
    </source>
</evidence>
<proteinExistence type="predicted"/>
<evidence type="ECO:0000313" key="10">
    <source>
        <dbReference type="Proteomes" id="UP000290287"/>
    </source>
</evidence>
<dbReference type="InterPro" id="IPR051800">
    <property type="entry name" value="PqiA-PqiB_transport"/>
</dbReference>
<dbReference type="Pfam" id="PF02470">
    <property type="entry name" value="MlaD"/>
    <property type="match status" value="6"/>
</dbReference>
<dbReference type="AlphaFoldDB" id="A0A4V1LT82"/>
<comment type="subcellular location">
    <subcellularLocation>
        <location evidence="1">Cell inner membrane</location>
    </subcellularLocation>
</comment>
<feature type="transmembrane region" description="Helical" evidence="7">
    <location>
        <begin position="21"/>
        <end position="37"/>
    </location>
</feature>
<dbReference type="EMBL" id="PEIB01000003">
    <property type="protein sequence ID" value="RXJ74288.1"/>
    <property type="molecule type" value="Genomic_DNA"/>
</dbReference>
<gene>
    <name evidence="9" type="ORF">CS022_04345</name>
</gene>
<feature type="domain" description="Mce/MlaD" evidence="8">
    <location>
        <begin position="517"/>
        <end position="588"/>
    </location>
</feature>
<feature type="domain" description="Mce/MlaD" evidence="8">
    <location>
        <begin position="746"/>
        <end position="824"/>
    </location>
</feature>
<dbReference type="InterPro" id="IPR003399">
    <property type="entry name" value="Mce/MlaD"/>
</dbReference>
<keyword evidence="5 7" id="KW-1133">Transmembrane helix</keyword>
<dbReference type="GO" id="GO:0005886">
    <property type="term" value="C:plasma membrane"/>
    <property type="evidence" value="ECO:0007669"/>
    <property type="project" value="UniProtKB-SubCell"/>
</dbReference>
<evidence type="ECO:0000259" key="8">
    <source>
        <dbReference type="Pfam" id="PF02470"/>
    </source>
</evidence>
<dbReference type="Proteomes" id="UP000290287">
    <property type="component" value="Unassembled WGS sequence"/>
</dbReference>
<keyword evidence="4 7" id="KW-0812">Transmembrane</keyword>